<keyword evidence="2" id="KW-0472">Membrane</keyword>
<evidence type="ECO:0000256" key="1">
    <source>
        <dbReference type="SAM" id="MobiDB-lite"/>
    </source>
</evidence>
<evidence type="ECO:0000313" key="4">
    <source>
        <dbReference type="EMBL" id="KAF1948001.1"/>
    </source>
</evidence>
<feature type="compositionally biased region" description="Polar residues" evidence="1">
    <location>
        <begin position="7"/>
        <end position="21"/>
    </location>
</feature>
<sequence length="486" mass="54666">MSRSHRSSITPMDFEWSNQTGPVDKQSPFLAASQQQKKRPHSVLDSPSKNGFATPQRLRDPNNRMNYFSQDPNRPLPQTPASSVPAHVQPGTWQIRTPAHDTDFSSGGETPNTPQVDSDAGTPDTQLAGKKGRRGSWAVFKDMFSGSPSPSKEREKADSRRPYSKKGDNRIAKRRERPDRSRSKKRSALQRSDDSDTEQASADAGRQLHAPKEQAGAGAGRLLHAPKEQTAVQQPYLVDRFFSWIEVHPFLPSVLTWWLQLLVAMSIAGSCFYLMYSFWAAIMADVDIESSKHRSEVMIEISACATEYRRNRCRPEEVVPAMEKACGLWETCMSRDPKKVARASVTAKTFAMIFNSFVEEFSYKSMIFTAIIIFGGFNLSNWAFGLLRSHQPAPPQQQNDFVPQTPHRVPSNSYIDQNQHNFQHAYQQNWQQLPPYQQQTPFQNHTPYAQGQGQMRHIEAPPPPLIHAHSMPALPSVAQKGGAVLV</sequence>
<feature type="region of interest" description="Disordered" evidence="1">
    <location>
        <begin position="437"/>
        <end position="473"/>
    </location>
</feature>
<feature type="region of interest" description="Disordered" evidence="1">
    <location>
        <begin position="393"/>
        <end position="414"/>
    </location>
</feature>
<dbReference type="SMART" id="SM01042">
    <property type="entry name" value="Brr6_like_C_C"/>
    <property type="match status" value="1"/>
</dbReference>
<feature type="region of interest" description="Disordered" evidence="1">
    <location>
        <begin position="1"/>
        <end position="218"/>
    </location>
</feature>
<evidence type="ECO:0000313" key="5">
    <source>
        <dbReference type="Proteomes" id="UP000800038"/>
    </source>
</evidence>
<dbReference type="EMBL" id="ML975997">
    <property type="protein sequence ID" value="KAF1948001.1"/>
    <property type="molecule type" value="Genomic_DNA"/>
</dbReference>
<dbReference type="AlphaFoldDB" id="A0A6A5T601"/>
<dbReference type="OrthoDB" id="5961at2759"/>
<evidence type="ECO:0000256" key="2">
    <source>
        <dbReference type="SAM" id="Phobius"/>
    </source>
</evidence>
<dbReference type="Proteomes" id="UP000800038">
    <property type="component" value="Unassembled WGS sequence"/>
</dbReference>
<gene>
    <name evidence="4" type="ORF">EJ02DRAFT_449466</name>
</gene>
<dbReference type="PANTHER" id="PTHR28136">
    <property type="entry name" value="NUCLEUS EXPORT PROTEIN BRR6"/>
    <property type="match status" value="1"/>
</dbReference>
<dbReference type="GO" id="GO:0031965">
    <property type="term" value="C:nuclear membrane"/>
    <property type="evidence" value="ECO:0007669"/>
    <property type="project" value="InterPro"/>
</dbReference>
<dbReference type="Pfam" id="PF10104">
    <property type="entry name" value="Brr6_like_C_C"/>
    <property type="match status" value="1"/>
</dbReference>
<dbReference type="GO" id="GO:0055088">
    <property type="term" value="P:lipid homeostasis"/>
    <property type="evidence" value="ECO:0007669"/>
    <property type="project" value="InterPro"/>
</dbReference>
<feature type="compositionally biased region" description="Polar residues" evidence="1">
    <location>
        <begin position="63"/>
        <end position="72"/>
    </location>
</feature>
<feature type="compositionally biased region" description="Basic and acidic residues" evidence="1">
    <location>
        <begin position="151"/>
        <end position="181"/>
    </location>
</feature>
<feature type="compositionally biased region" description="Polar residues" evidence="1">
    <location>
        <begin position="444"/>
        <end position="453"/>
    </location>
</feature>
<evidence type="ECO:0000259" key="3">
    <source>
        <dbReference type="SMART" id="SM01042"/>
    </source>
</evidence>
<organism evidence="4 5">
    <name type="scientific">Clathrospora elynae</name>
    <dbReference type="NCBI Taxonomy" id="706981"/>
    <lineage>
        <taxon>Eukaryota</taxon>
        <taxon>Fungi</taxon>
        <taxon>Dikarya</taxon>
        <taxon>Ascomycota</taxon>
        <taxon>Pezizomycotina</taxon>
        <taxon>Dothideomycetes</taxon>
        <taxon>Pleosporomycetidae</taxon>
        <taxon>Pleosporales</taxon>
        <taxon>Diademaceae</taxon>
        <taxon>Clathrospora</taxon>
    </lineage>
</organism>
<keyword evidence="5" id="KW-1185">Reference proteome</keyword>
<reference evidence="4" key="1">
    <citation type="journal article" date="2020" name="Stud. Mycol.">
        <title>101 Dothideomycetes genomes: a test case for predicting lifestyles and emergence of pathogens.</title>
        <authorList>
            <person name="Haridas S."/>
            <person name="Albert R."/>
            <person name="Binder M."/>
            <person name="Bloem J."/>
            <person name="Labutti K."/>
            <person name="Salamov A."/>
            <person name="Andreopoulos B."/>
            <person name="Baker S."/>
            <person name="Barry K."/>
            <person name="Bills G."/>
            <person name="Bluhm B."/>
            <person name="Cannon C."/>
            <person name="Castanera R."/>
            <person name="Culley D."/>
            <person name="Daum C."/>
            <person name="Ezra D."/>
            <person name="Gonzalez J."/>
            <person name="Henrissat B."/>
            <person name="Kuo A."/>
            <person name="Liang C."/>
            <person name="Lipzen A."/>
            <person name="Lutzoni F."/>
            <person name="Magnuson J."/>
            <person name="Mondo S."/>
            <person name="Nolan M."/>
            <person name="Ohm R."/>
            <person name="Pangilinan J."/>
            <person name="Park H.-J."/>
            <person name="Ramirez L."/>
            <person name="Alfaro M."/>
            <person name="Sun H."/>
            <person name="Tritt A."/>
            <person name="Yoshinaga Y."/>
            <person name="Zwiers L.-H."/>
            <person name="Turgeon B."/>
            <person name="Goodwin S."/>
            <person name="Spatafora J."/>
            <person name="Crous P."/>
            <person name="Grigoriev I."/>
        </authorList>
    </citation>
    <scope>NUCLEOTIDE SEQUENCE</scope>
    <source>
        <strain evidence="4">CBS 161.51</strain>
    </source>
</reference>
<dbReference type="GO" id="GO:0006998">
    <property type="term" value="P:nuclear envelope organization"/>
    <property type="evidence" value="ECO:0007669"/>
    <property type="project" value="InterPro"/>
</dbReference>
<keyword evidence="2" id="KW-1133">Transmembrane helix</keyword>
<name>A0A6A5T601_9PLEO</name>
<keyword evidence="2" id="KW-0812">Transmembrane</keyword>
<feature type="domain" description="Brl1/Brr6" evidence="3">
    <location>
        <begin position="255"/>
        <end position="388"/>
    </location>
</feature>
<dbReference type="InterPro" id="IPR018767">
    <property type="entry name" value="Brl1/Brr6_dom"/>
</dbReference>
<dbReference type="InterPro" id="IPR040202">
    <property type="entry name" value="Brl1/Brr6"/>
</dbReference>
<feature type="transmembrane region" description="Helical" evidence="2">
    <location>
        <begin position="366"/>
        <end position="387"/>
    </location>
</feature>
<feature type="transmembrane region" description="Helical" evidence="2">
    <location>
        <begin position="257"/>
        <end position="284"/>
    </location>
</feature>
<proteinExistence type="predicted"/>
<protein>
    <recommendedName>
        <fullName evidence="3">Brl1/Brr6 domain-containing protein</fullName>
    </recommendedName>
</protein>
<dbReference type="PANTHER" id="PTHR28136:SF1">
    <property type="entry name" value="NUCLEUS EXPORT PROTEIN BRL1"/>
    <property type="match status" value="1"/>
</dbReference>
<feature type="compositionally biased region" description="Polar residues" evidence="1">
    <location>
        <begin position="104"/>
        <end position="116"/>
    </location>
</feature>
<accession>A0A6A5T601</accession>